<dbReference type="Gene3D" id="1.20.5.1150">
    <property type="entry name" value="Ribosomal protein S8"/>
    <property type="match status" value="1"/>
</dbReference>
<dbReference type="RefSeq" id="XP_022736535.1">
    <property type="nucleotide sequence ID" value="XM_022880800.1"/>
</dbReference>
<gene>
    <name evidence="6 7 8 9 10 11" type="primary">LOC111289612</name>
</gene>
<dbReference type="GO" id="GO:1990904">
    <property type="term" value="C:ribonucleoprotein complex"/>
    <property type="evidence" value="ECO:0007669"/>
    <property type="project" value="UniProtKB-KW"/>
</dbReference>
<dbReference type="RefSeq" id="XP_022736530.1">
    <property type="nucleotide sequence ID" value="XM_022880795.1"/>
</dbReference>
<dbReference type="RefSeq" id="XP_022736534.1">
    <property type="nucleotide sequence ID" value="XM_022880799.1"/>
</dbReference>
<keyword evidence="3" id="KW-0687">Ribonucleoprotein</keyword>
<keyword evidence="2" id="KW-0689">Ribosomal protein</keyword>
<evidence type="ECO:0000313" key="7">
    <source>
        <dbReference type="RefSeq" id="XP_022736530.1"/>
    </source>
</evidence>
<dbReference type="GO" id="GO:0006412">
    <property type="term" value="P:translation"/>
    <property type="evidence" value="ECO:0007669"/>
    <property type="project" value="InterPro"/>
</dbReference>
<feature type="compositionally biased region" description="Basic and acidic residues" evidence="4">
    <location>
        <begin position="161"/>
        <end position="171"/>
    </location>
</feature>
<name>A0A6P5Y7V9_DURZI</name>
<dbReference type="KEGG" id="dzi:111289612"/>
<dbReference type="GO" id="GO:0003735">
    <property type="term" value="F:structural constituent of ribosome"/>
    <property type="evidence" value="ECO:0007669"/>
    <property type="project" value="InterPro"/>
</dbReference>
<evidence type="ECO:0000313" key="11">
    <source>
        <dbReference type="RefSeq" id="XP_022736536.1"/>
    </source>
</evidence>
<feature type="compositionally biased region" description="Pro residues" evidence="4">
    <location>
        <begin position="18"/>
        <end position="34"/>
    </location>
</feature>
<comment type="similarity">
    <text evidence="1">Belongs to the bacterial ribosomal protein bS21 family.</text>
</comment>
<dbReference type="RefSeq" id="XP_022736533.1">
    <property type="nucleotide sequence ID" value="XM_022880798.1"/>
</dbReference>
<evidence type="ECO:0000313" key="10">
    <source>
        <dbReference type="RefSeq" id="XP_022736535.1"/>
    </source>
</evidence>
<evidence type="ECO:0000313" key="5">
    <source>
        <dbReference type="Proteomes" id="UP000515121"/>
    </source>
</evidence>
<dbReference type="GeneID" id="111289612"/>
<sequence length="186" mass="21011">MAFSLSSLSKSLSSLLPQQPPPNSPSLRSPPPTLQLPRKSSGFAPLISILDPKPTSSSTCLSSSLTTADEIAAITCPSFAYANTLFFKSGCYNVQVVVEENEPEERLLARFRRAVFKAGILQECRRRRFFENSQDKRKRKKREASKRNRKRRPQPKVSAQAKKETPKKKVDDEDDNWELPEGNLPY</sequence>
<dbReference type="AlphaFoldDB" id="A0A6P5Y7V9"/>
<dbReference type="OrthoDB" id="785538at2759"/>
<evidence type="ECO:0000313" key="9">
    <source>
        <dbReference type="RefSeq" id="XP_022736534.1"/>
    </source>
</evidence>
<feature type="region of interest" description="Disordered" evidence="4">
    <location>
        <begin position="1"/>
        <end position="35"/>
    </location>
</feature>
<accession>A0A6P5Y7V9</accession>
<dbReference type="GO" id="GO:0005840">
    <property type="term" value="C:ribosome"/>
    <property type="evidence" value="ECO:0007669"/>
    <property type="project" value="UniProtKB-KW"/>
</dbReference>
<evidence type="ECO:0000256" key="1">
    <source>
        <dbReference type="ARBA" id="ARBA00006640"/>
    </source>
</evidence>
<dbReference type="PANTHER" id="PTHR21109">
    <property type="entry name" value="MITOCHONDRIAL 28S RIBOSOMAL PROTEIN S21"/>
    <property type="match status" value="1"/>
</dbReference>
<feature type="compositionally biased region" description="Low complexity" evidence="4">
    <location>
        <begin position="1"/>
        <end position="17"/>
    </location>
</feature>
<dbReference type="HAMAP" id="MF_00358">
    <property type="entry name" value="Ribosomal_bS21"/>
    <property type="match status" value="1"/>
</dbReference>
<dbReference type="InterPro" id="IPR001911">
    <property type="entry name" value="Ribosomal_bS21"/>
</dbReference>
<dbReference type="Proteomes" id="UP000515121">
    <property type="component" value="Unplaced"/>
</dbReference>
<reference evidence="6 7" key="1">
    <citation type="submission" date="2025-04" db="UniProtKB">
        <authorList>
            <consortium name="RefSeq"/>
        </authorList>
    </citation>
    <scope>IDENTIFICATION</scope>
    <source>
        <tissue evidence="6 7">Fruit stalk</tissue>
    </source>
</reference>
<evidence type="ECO:0000256" key="4">
    <source>
        <dbReference type="SAM" id="MobiDB-lite"/>
    </source>
</evidence>
<evidence type="ECO:0000256" key="2">
    <source>
        <dbReference type="ARBA" id="ARBA00022980"/>
    </source>
</evidence>
<proteinExistence type="inferred from homology"/>
<organism evidence="5 9">
    <name type="scientific">Durio zibethinus</name>
    <name type="common">Durian</name>
    <dbReference type="NCBI Taxonomy" id="66656"/>
    <lineage>
        <taxon>Eukaryota</taxon>
        <taxon>Viridiplantae</taxon>
        <taxon>Streptophyta</taxon>
        <taxon>Embryophyta</taxon>
        <taxon>Tracheophyta</taxon>
        <taxon>Spermatophyta</taxon>
        <taxon>Magnoliopsida</taxon>
        <taxon>eudicotyledons</taxon>
        <taxon>Gunneridae</taxon>
        <taxon>Pentapetalae</taxon>
        <taxon>rosids</taxon>
        <taxon>malvids</taxon>
        <taxon>Malvales</taxon>
        <taxon>Malvaceae</taxon>
        <taxon>Helicteroideae</taxon>
        <taxon>Durio</taxon>
    </lineage>
</organism>
<evidence type="ECO:0000313" key="8">
    <source>
        <dbReference type="RefSeq" id="XP_022736533.1"/>
    </source>
</evidence>
<dbReference type="RefSeq" id="XP_022736536.1">
    <property type="nucleotide sequence ID" value="XM_022880801.1"/>
</dbReference>
<keyword evidence="5" id="KW-1185">Reference proteome</keyword>
<evidence type="ECO:0000313" key="6">
    <source>
        <dbReference type="RefSeq" id="XP_022736529.1"/>
    </source>
</evidence>
<evidence type="ECO:0000256" key="3">
    <source>
        <dbReference type="ARBA" id="ARBA00023274"/>
    </source>
</evidence>
<dbReference type="Pfam" id="PF01165">
    <property type="entry name" value="Ribosomal_S21"/>
    <property type="match status" value="1"/>
</dbReference>
<protein>
    <submittedName>
        <fullName evidence="6 7">30S ribosomal protein S21, chloroplastic-like</fullName>
    </submittedName>
</protein>
<dbReference type="InterPro" id="IPR038380">
    <property type="entry name" value="Ribosomal_bS21_sf"/>
</dbReference>
<dbReference type="PANTHER" id="PTHR21109:SF12">
    <property type="entry name" value="RIBOSOMAL PROTEIN S21-RELATED"/>
    <property type="match status" value="1"/>
</dbReference>
<feature type="compositionally biased region" description="Basic residues" evidence="4">
    <location>
        <begin position="136"/>
        <end position="154"/>
    </location>
</feature>
<dbReference type="PRINTS" id="PR00976">
    <property type="entry name" value="RIBOSOMALS21"/>
</dbReference>
<feature type="region of interest" description="Disordered" evidence="4">
    <location>
        <begin position="132"/>
        <end position="186"/>
    </location>
</feature>
<dbReference type="RefSeq" id="XP_022736529.1">
    <property type="nucleotide sequence ID" value="XM_022880794.1"/>
</dbReference>
<dbReference type="NCBIfam" id="TIGR00030">
    <property type="entry name" value="S21p"/>
    <property type="match status" value="1"/>
</dbReference>